<keyword evidence="1" id="KW-0472">Membrane</keyword>
<keyword evidence="3" id="KW-1185">Reference proteome</keyword>
<dbReference type="AlphaFoldDB" id="A0A0L0F3U6"/>
<accession>A0A0L0F3U6</accession>
<feature type="non-terminal residue" evidence="2">
    <location>
        <position position="1"/>
    </location>
</feature>
<evidence type="ECO:0000313" key="3">
    <source>
        <dbReference type="Proteomes" id="UP000054560"/>
    </source>
</evidence>
<proteinExistence type="predicted"/>
<dbReference type="RefSeq" id="XP_014144750.1">
    <property type="nucleotide sequence ID" value="XM_014289275.1"/>
</dbReference>
<evidence type="ECO:0000313" key="2">
    <source>
        <dbReference type="EMBL" id="KNC70848.1"/>
    </source>
</evidence>
<evidence type="ECO:0000256" key="1">
    <source>
        <dbReference type="SAM" id="Phobius"/>
    </source>
</evidence>
<dbReference type="EMBL" id="KQ250115">
    <property type="protein sequence ID" value="KNC70848.1"/>
    <property type="molecule type" value="Genomic_DNA"/>
</dbReference>
<dbReference type="GeneID" id="25917123"/>
<dbReference type="Proteomes" id="UP000054560">
    <property type="component" value="Unassembled WGS sequence"/>
</dbReference>
<protein>
    <submittedName>
        <fullName evidence="2">Uncharacterized protein</fullName>
    </submittedName>
</protein>
<keyword evidence="1" id="KW-0812">Transmembrane</keyword>
<feature type="transmembrane region" description="Helical" evidence="1">
    <location>
        <begin position="64"/>
        <end position="88"/>
    </location>
</feature>
<organism evidence="2 3">
    <name type="scientific">Sphaeroforma arctica JP610</name>
    <dbReference type="NCBI Taxonomy" id="667725"/>
    <lineage>
        <taxon>Eukaryota</taxon>
        <taxon>Ichthyosporea</taxon>
        <taxon>Ichthyophonida</taxon>
        <taxon>Sphaeroforma</taxon>
    </lineage>
</organism>
<sequence>STTSTSERSDAATLPTHAVGLVPLNSREVQITEVRDNSAIRSDETLSNVHTESMSHPRHRLLHVASPTIILGTLVGVYELIMWLGLAFGGAEAFATWLTNFDETISGLAAQMWKAIDWT</sequence>
<gene>
    <name evidence="2" type="ORF">SARC_16619</name>
</gene>
<reference evidence="2 3" key="1">
    <citation type="submission" date="2011-02" db="EMBL/GenBank/DDBJ databases">
        <title>The Genome Sequence of Sphaeroforma arctica JP610.</title>
        <authorList>
            <consortium name="The Broad Institute Genome Sequencing Platform"/>
            <person name="Russ C."/>
            <person name="Cuomo C."/>
            <person name="Young S.K."/>
            <person name="Zeng Q."/>
            <person name="Gargeya S."/>
            <person name="Alvarado L."/>
            <person name="Berlin A."/>
            <person name="Chapman S.B."/>
            <person name="Chen Z."/>
            <person name="Freedman E."/>
            <person name="Gellesch M."/>
            <person name="Goldberg J."/>
            <person name="Griggs A."/>
            <person name="Gujja S."/>
            <person name="Heilman E."/>
            <person name="Heiman D."/>
            <person name="Howarth C."/>
            <person name="Mehta T."/>
            <person name="Neiman D."/>
            <person name="Pearson M."/>
            <person name="Roberts A."/>
            <person name="Saif S."/>
            <person name="Shea T."/>
            <person name="Shenoy N."/>
            <person name="Sisk P."/>
            <person name="Stolte C."/>
            <person name="Sykes S."/>
            <person name="White J."/>
            <person name="Yandava C."/>
            <person name="Burger G."/>
            <person name="Gray M.W."/>
            <person name="Holland P.W.H."/>
            <person name="King N."/>
            <person name="Lang F.B.F."/>
            <person name="Roger A.J."/>
            <person name="Ruiz-Trillo I."/>
            <person name="Haas B."/>
            <person name="Nusbaum C."/>
            <person name="Birren B."/>
        </authorList>
    </citation>
    <scope>NUCLEOTIDE SEQUENCE [LARGE SCALE GENOMIC DNA]</scope>
    <source>
        <strain evidence="2 3">JP610</strain>
    </source>
</reference>
<name>A0A0L0F3U6_9EUKA</name>
<keyword evidence="1" id="KW-1133">Transmembrane helix</keyword>